<dbReference type="RefSeq" id="WP_378056526.1">
    <property type="nucleotide sequence ID" value="NZ_JBHSIS010000006.1"/>
</dbReference>
<name>A0ABV9RYZ9_9PSEU</name>
<proteinExistence type="predicted"/>
<accession>A0ABV9RYZ9</accession>
<protein>
    <recommendedName>
        <fullName evidence="3">HEAT repeat protein</fullName>
    </recommendedName>
</protein>
<organism evidence="1 2">
    <name type="scientific">Actinophytocola glycyrrhizae</name>
    <dbReference type="NCBI Taxonomy" id="2044873"/>
    <lineage>
        <taxon>Bacteria</taxon>
        <taxon>Bacillati</taxon>
        <taxon>Actinomycetota</taxon>
        <taxon>Actinomycetes</taxon>
        <taxon>Pseudonocardiales</taxon>
        <taxon>Pseudonocardiaceae</taxon>
    </lineage>
</organism>
<evidence type="ECO:0008006" key="3">
    <source>
        <dbReference type="Google" id="ProtNLM"/>
    </source>
</evidence>
<comment type="caution">
    <text evidence="1">The sequence shown here is derived from an EMBL/GenBank/DDBJ whole genome shotgun (WGS) entry which is preliminary data.</text>
</comment>
<dbReference type="Proteomes" id="UP001595859">
    <property type="component" value="Unassembled WGS sequence"/>
</dbReference>
<reference evidence="2" key="1">
    <citation type="journal article" date="2019" name="Int. J. Syst. Evol. Microbiol.">
        <title>The Global Catalogue of Microorganisms (GCM) 10K type strain sequencing project: providing services to taxonomists for standard genome sequencing and annotation.</title>
        <authorList>
            <consortium name="The Broad Institute Genomics Platform"/>
            <consortium name="The Broad Institute Genome Sequencing Center for Infectious Disease"/>
            <person name="Wu L."/>
            <person name="Ma J."/>
        </authorList>
    </citation>
    <scope>NUCLEOTIDE SEQUENCE [LARGE SCALE GENOMIC DNA]</scope>
    <source>
        <strain evidence="2">ZS-22-S1</strain>
    </source>
</reference>
<evidence type="ECO:0000313" key="2">
    <source>
        <dbReference type="Proteomes" id="UP001595859"/>
    </source>
</evidence>
<keyword evidence="2" id="KW-1185">Reference proteome</keyword>
<gene>
    <name evidence="1" type="ORF">ACFPCV_13880</name>
</gene>
<dbReference type="EMBL" id="JBHSIS010000006">
    <property type="protein sequence ID" value="MFC4854595.1"/>
    <property type="molecule type" value="Genomic_DNA"/>
</dbReference>
<sequence length="262" mass="28588">MWSRDESTANVAEVPDAQALWRLLVTEPSGPALPPEVAVDTFRRLHDAGQPAPFDSALLLCTDWRWRRAGVRVPAGIAATGILGEAEEDRLAEELLWSDTVRYVLPADLMGGVLVEVDLGEPGERRPPRQVRADPATPFTTERRVWPPLRTWAAERVLVRERAIPGDVMERARALPARHGSAVAAGAVRATGALGPEQAREVVETALRWPSKPARMAALERLTEWGESGRARALALADPDATIQAWGRRSAEDVPVQGGLFD</sequence>
<evidence type="ECO:0000313" key="1">
    <source>
        <dbReference type="EMBL" id="MFC4854595.1"/>
    </source>
</evidence>